<evidence type="ECO:0000256" key="1">
    <source>
        <dbReference type="SAM" id="Coils"/>
    </source>
</evidence>
<evidence type="ECO:0000313" key="4">
    <source>
        <dbReference type="Proteomes" id="UP000700732"/>
    </source>
</evidence>
<proteinExistence type="predicted"/>
<reference evidence="3 4" key="1">
    <citation type="submission" date="2019-06" db="EMBL/GenBank/DDBJ databases">
        <title>Spirosoma utsteinense sp. nov. isolated from Antarctic ice-free soils.</title>
        <authorList>
            <person name="Tahon G."/>
        </authorList>
    </citation>
    <scope>NUCLEOTIDE SEQUENCE [LARGE SCALE GENOMIC DNA]</scope>
    <source>
        <strain evidence="3 4">LMG 31447</strain>
    </source>
</reference>
<evidence type="ECO:0000256" key="2">
    <source>
        <dbReference type="SAM" id="MobiDB-lite"/>
    </source>
</evidence>
<gene>
    <name evidence="3" type="ORF">FH603_4578</name>
</gene>
<sequence length="241" mass="25599">MPESDQSIGRKILGFFIKEESGTESTGTPATGKPAAGAPPTGASTPAVPRIPVNTGASNPTPASPASGAVDPKFAQHFADVLAQNNPAGPDYFEFRETLQSLASLGLTEEKQFQAAWASFKALAGTTDVSKLTTTANQYVGALTKDRDAFGKSVEAAVAERVGGLQNEQKRLQTENESLAKQLLAIQQQIDANTNRLTAIGGDITEQSAKITQNQQNYEVTFAHFTDQIKGDIAKITQYLK</sequence>
<dbReference type="Proteomes" id="UP000700732">
    <property type="component" value="Unassembled WGS sequence"/>
</dbReference>
<feature type="coiled-coil region" evidence="1">
    <location>
        <begin position="162"/>
        <end position="189"/>
    </location>
</feature>
<accession>A0ABR6WDL3</accession>
<keyword evidence="4" id="KW-1185">Reference proteome</keyword>
<protein>
    <submittedName>
        <fullName evidence="3">Uncharacterized protein</fullName>
    </submittedName>
</protein>
<dbReference type="RefSeq" id="WP_186740080.1">
    <property type="nucleotide sequence ID" value="NZ_VFIA01000036.1"/>
</dbReference>
<keyword evidence="1" id="KW-0175">Coiled coil</keyword>
<feature type="region of interest" description="Disordered" evidence="2">
    <location>
        <begin position="1"/>
        <end position="70"/>
    </location>
</feature>
<feature type="compositionally biased region" description="Low complexity" evidence="2">
    <location>
        <begin position="26"/>
        <end position="47"/>
    </location>
</feature>
<dbReference type="EMBL" id="VFIA01000036">
    <property type="protein sequence ID" value="MBC3794051.1"/>
    <property type="molecule type" value="Genomic_DNA"/>
</dbReference>
<name>A0ABR6WDL3_9BACT</name>
<comment type="caution">
    <text evidence="3">The sequence shown here is derived from an EMBL/GenBank/DDBJ whole genome shotgun (WGS) entry which is preliminary data.</text>
</comment>
<organism evidence="3 4">
    <name type="scientific">Spirosoma utsteinense</name>
    <dbReference type="NCBI Taxonomy" id="2585773"/>
    <lineage>
        <taxon>Bacteria</taxon>
        <taxon>Pseudomonadati</taxon>
        <taxon>Bacteroidota</taxon>
        <taxon>Cytophagia</taxon>
        <taxon>Cytophagales</taxon>
        <taxon>Cytophagaceae</taxon>
        <taxon>Spirosoma</taxon>
    </lineage>
</organism>
<evidence type="ECO:0000313" key="3">
    <source>
        <dbReference type="EMBL" id="MBC3794051.1"/>
    </source>
</evidence>